<proteinExistence type="predicted"/>
<keyword evidence="2" id="KW-1185">Reference proteome</keyword>
<gene>
    <name evidence="1" type="primary">RvY_06527-1</name>
    <name evidence="1" type="synonym">RvY_06527.1</name>
    <name evidence="1" type="ORF">RvY_06527</name>
</gene>
<accession>A0A1D1V2C2</accession>
<organism evidence="1 2">
    <name type="scientific">Ramazzottius varieornatus</name>
    <name type="common">Water bear</name>
    <name type="synonym">Tardigrade</name>
    <dbReference type="NCBI Taxonomy" id="947166"/>
    <lineage>
        <taxon>Eukaryota</taxon>
        <taxon>Metazoa</taxon>
        <taxon>Ecdysozoa</taxon>
        <taxon>Tardigrada</taxon>
        <taxon>Eutardigrada</taxon>
        <taxon>Parachela</taxon>
        <taxon>Hypsibioidea</taxon>
        <taxon>Ramazzottiidae</taxon>
        <taxon>Ramazzottius</taxon>
    </lineage>
</organism>
<protein>
    <submittedName>
        <fullName evidence="1">Uncharacterized protein</fullName>
    </submittedName>
</protein>
<evidence type="ECO:0000313" key="1">
    <source>
        <dbReference type="EMBL" id="GAU94815.1"/>
    </source>
</evidence>
<dbReference type="EMBL" id="BDGG01000003">
    <property type="protein sequence ID" value="GAU94815.1"/>
    <property type="molecule type" value="Genomic_DNA"/>
</dbReference>
<name>A0A1D1V2C2_RAMVA</name>
<dbReference type="AlphaFoldDB" id="A0A1D1V2C2"/>
<reference evidence="1 2" key="1">
    <citation type="journal article" date="2016" name="Nat. Commun.">
        <title>Extremotolerant tardigrade genome and improved radiotolerance of human cultured cells by tardigrade-unique protein.</title>
        <authorList>
            <person name="Hashimoto T."/>
            <person name="Horikawa D.D."/>
            <person name="Saito Y."/>
            <person name="Kuwahara H."/>
            <person name="Kozuka-Hata H."/>
            <person name="Shin-I T."/>
            <person name="Minakuchi Y."/>
            <person name="Ohishi K."/>
            <person name="Motoyama A."/>
            <person name="Aizu T."/>
            <person name="Enomoto A."/>
            <person name="Kondo K."/>
            <person name="Tanaka S."/>
            <person name="Hara Y."/>
            <person name="Koshikawa S."/>
            <person name="Sagara H."/>
            <person name="Miura T."/>
            <person name="Yokobori S."/>
            <person name="Miyagawa K."/>
            <person name="Suzuki Y."/>
            <person name="Kubo T."/>
            <person name="Oyama M."/>
            <person name="Kohara Y."/>
            <person name="Fujiyama A."/>
            <person name="Arakawa K."/>
            <person name="Katayama T."/>
            <person name="Toyoda A."/>
            <person name="Kunieda T."/>
        </authorList>
    </citation>
    <scope>NUCLEOTIDE SEQUENCE [LARGE SCALE GENOMIC DNA]</scope>
    <source>
        <strain evidence="1 2">YOKOZUNA-1</strain>
    </source>
</reference>
<dbReference type="Proteomes" id="UP000186922">
    <property type="component" value="Unassembled WGS sequence"/>
</dbReference>
<comment type="caution">
    <text evidence="1">The sequence shown here is derived from an EMBL/GenBank/DDBJ whole genome shotgun (WGS) entry which is preliminary data.</text>
</comment>
<evidence type="ECO:0000313" key="2">
    <source>
        <dbReference type="Proteomes" id="UP000186922"/>
    </source>
</evidence>
<sequence>MNPLTADKRYLVFWYKSSAEKKTTLQVENMSSQRLRNRKLRAGFICNIPNEHRQGKLLYHITSNVRKAAIPQTGKEIDAEVMVE</sequence>